<feature type="compositionally biased region" description="Acidic residues" evidence="1">
    <location>
        <begin position="400"/>
        <end position="409"/>
    </location>
</feature>
<dbReference type="HOGENOM" id="CLU_592261_0_0_1"/>
<dbReference type="EMBL" id="DS469565">
    <property type="protein sequence ID" value="EDO42380.1"/>
    <property type="molecule type" value="Genomic_DNA"/>
</dbReference>
<evidence type="ECO:0000313" key="3">
    <source>
        <dbReference type="Proteomes" id="UP000001593"/>
    </source>
</evidence>
<name>A7S1L3_NEMVE</name>
<feature type="compositionally biased region" description="Basic and acidic residues" evidence="1">
    <location>
        <begin position="283"/>
        <end position="294"/>
    </location>
</feature>
<feature type="compositionally biased region" description="Basic and acidic residues" evidence="1">
    <location>
        <begin position="326"/>
        <end position="351"/>
    </location>
</feature>
<evidence type="ECO:0000313" key="2">
    <source>
        <dbReference type="EMBL" id="EDO42380.1"/>
    </source>
</evidence>
<gene>
    <name evidence="2" type="ORF">NEMVEDRAFT_v1g242217</name>
</gene>
<feature type="compositionally biased region" description="Basic and acidic residues" evidence="1">
    <location>
        <begin position="358"/>
        <end position="371"/>
    </location>
</feature>
<dbReference type="InParanoid" id="A7S1L3"/>
<sequence length="462" mass="52534">MEETTIFMLLGFLEGVIEYVCDFELNIFFDFRGIHDFQPKASLAVKSAYFLGIASIFWGYLAKAVGCCTFYAVSQDLRRIFIIHVNYTTTLIRDAHDFDTASAYHECLLAYTDHVIASIRRMAKATASGWSNEDKYVSRLNLRCEKHLKKQIDVLEKEKIMLAKSLDAEKRAFQDRSHRLNIKPENIEHLSEPKGTTVVEQNRELDRLFKSLVHRPYMTGSGYSYIEYLSRNMQPLVKRPLQWGINPPLPTAKSRSLPNIQGTDHETFFGRVNGHPANLNQRGDARRPVQREKPVILPPIATKTLPVQQRRPHKRKPVAKASSYVWKREDAPPQTSTEKEGPERHEEEGRKSPVSTPQKEKEVAEIPERDIVIAVTDNEDTVEESSSTFVTDVRMPDNTRDDEEPEGGDSMESAVTETSVEKKANPDTAVMGPEQKPEEEAKSAKARSAVLPKNLDSRRHSV</sequence>
<organism evidence="2 3">
    <name type="scientific">Nematostella vectensis</name>
    <name type="common">Starlet sea anemone</name>
    <dbReference type="NCBI Taxonomy" id="45351"/>
    <lineage>
        <taxon>Eukaryota</taxon>
        <taxon>Metazoa</taxon>
        <taxon>Cnidaria</taxon>
        <taxon>Anthozoa</taxon>
        <taxon>Hexacorallia</taxon>
        <taxon>Actiniaria</taxon>
        <taxon>Edwardsiidae</taxon>
        <taxon>Nematostella</taxon>
    </lineage>
</organism>
<reference evidence="2 3" key="1">
    <citation type="journal article" date="2007" name="Science">
        <title>Sea anemone genome reveals ancestral eumetazoan gene repertoire and genomic organization.</title>
        <authorList>
            <person name="Putnam N.H."/>
            <person name="Srivastava M."/>
            <person name="Hellsten U."/>
            <person name="Dirks B."/>
            <person name="Chapman J."/>
            <person name="Salamov A."/>
            <person name="Terry A."/>
            <person name="Shapiro H."/>
            <person name="Lindquist E."/>
            <person name="Kapitonov V.V."/>
            <person name="Jurka J."/>
            <person name="Genikhovich G."/>
            <person name="Grigoriev I.V."/>
            <person name="Lucas S.M."/>
            <person name="Steele R.E."/>
            <person name="Finnerty J.R."/>
            <person name="Technau U."/>
            <person name="Martindale M.Q."/>
            <person name="Rokhsar D.S."/>
        </authorList>
    </citation>
    <scope>NUCLEOTIDE SEQUENCE [LARGE SCALE GENOMIC DNA]</scope>
    <source>
        <strain evidence="3">CH2 X CH6</strain>
    </source>
</reference>
<protein>
    <submittedName>
        <fullName evidence="2">Uncharacterized protein</fullName>
    </submittedName>
</protein>
<evidence type="ECO:0000256" key="1">
    <source>
        <dbReference type="SAM" id="MobiDB-lite"/>
    </source>
</evidence>
<proteinExistence type="predicted"/>
<keyword evidence="3" id="KW-1185">Reference proteome</keyword>
<accession>A7S1L3</accession>
<feature type="region of interest" description="Disordered" evidence="1">
    <location>
        <begin position="271"/>
        <end position="462"/>
    </location>
</feature>
<dbReference type="AlphaFoldDB" id="A7S1L3"/>
<dbReference type="Proteomes" id="UP000001593">
    <property type="component" value="Unassembled WGS sequence"/>
</dbReference>